<feature type="binding site" evidence="12">
    <location>
        <position position="18"/>
    </location>
    <ligand>
        <name>GTP</name>
        <dbReference type="ChEBI" id="CHEBI:37565"/>
    </ligand>
</feature>
<feature type="binding site" evidence="12">
    <location>
        <position position="122"/>
    </location>
    <ligand>
        <name>S-adenosyl-L-methionine</name>
        <dbReference type="ChEBI" id="CHEBI:59789"/>
    </ligand>
</feature>
<evidence type="ECO:0000256" key="10">
    <source>
        <dbReference type="ARBA" id="ARBA00023239"/>
    </source>
</evidence>
<dbReference type="InterPro" id="IPR007197">
    <property type="entry name" value="rSAM"/>
</dbReference>
<dbReference type="PROSITE" id="PS01305">
    <property type="entry name" value="MOAA_NIFB_PQQE"/>
    <property type="match status" value="1"/>
</dbReference>
<dbReference type="Proteomes" id="UP001446205">
    <property type="component" value="Unassembled WGS sequence"/>
</dbReference>
<dbReference type="EC" id="4.1.99.22" evidence="1 12"/>
<dbReference type="SFLD" id="SFLDG01383">
    <property type="entry name" value="cyclic_pyranopterin_phosphate"/>
    <property type="match status" value="1"/>
</dbReference>
<reference evidence="14 15" key="1">
    <citation type="submission" date="2024-04" db="EMBL/GenBank/DDBJ databases">
        <authorList>
            <person name="Abashina T."/>
            <person name="Shaikin A."/>
        </authorList>
    </citation>
    <scope>NUCLEOTIDE SEQUENCE [LARGE SCALE GENOMIC DNA]</scope>
    <source>
        <strain evidence="14 15">AAFK</strain>
    </source>
</reference>
<dbReference type="Pfam" id="PF04055">
    <property type="entry name" value="Radical_SAM"/>
    <property type="match status" value="1"/>
</dbReference>
<dbReference type="InterPro" id="IPR050105">
    <property type="entry name" value="MoCo_biosynth_MoaA/MoaC"/>
</dbReference>
<keyword evidence="4 12" id="KW-0479">Metal-binding</keyword>
<dbReference type="GO" id="GO:0061798">
    <property type="term" value="F:GTP 3',8'-cyclase activity"/>
    <property type="evidence" value="ECO:0007669"/>
    <property type="project" value="UniProtKB-EC"/>
</dbReference>
<organism evidence="14 15">
    <name type="scientific">Thermithiobacillus plumbiphilus</name>
    <dbReference type="NCBI Taxonomy" id="1729899"/>
    <lineage>
        <taxon>Bacteria</taxon>
        <taxon>Pseudomonadati</taxon>
        <taxon>Pseudomonadota</taxon>
        <taxon>Acidithiobacillia</taxon>
        <taxon>Acidithiobacillales</taxon>
        <taxon>Thermithiobacillaceae</taxon>
        <taxon>Thermithiobacillus</taxon>
    </lineage>
</organism>
<evidence type="ECO:0000256" key="7">
    <source>
        <dbReference type="ARBA" id="ARBA00023014"/>
    </source>
</evidence>
<dbReference type="InterPro" id="IPR010505">
    <property type="entry name" value="MoaA_twitch"/>
</dbReference>
<dbReference type="InterPro" id="IPR000385">
    <property type="entry name" value="MoaA_NifB_PqqE_Fe-S-bd_CS"/>
</dbReference>
<evidence type="ECO:0000313" key="14">
    <source>
        <dbReference type="EMBL" id="MEK8090415.1"/>
    </source>
</evidence>
<comment type="pathway">
    <text evidence="12">Cofactor biosynthesis; molybdopterin biosynthesis.</text>
</comment>
<dbReference type="PANTHER" id="PTHR22960">
    <property type="entry name" value="MOLYBDOPTERIN COFACTOR SYNTHESIS PROTEIN A"/>
    <property type="match status" value="1"/>
</dbReference>
<dbReference type="InterPro" id="IPR013483">
    <property type="entry name" value="MoaA"/>
</dbReference>
<keyword evidence="7 12" id="KW-0411">Iron-sulfur</keyword>
<evidence type="ECO:0000256" key="11">
    <source>
        <dbReference type="ARBA" id="ARBA00048697"/>
    </source>
</evidence>
<dbReference type="InterPro" id="IPR006638">
    <property type="entry name" value="Elp3/MiaA/NifB-like_rSAM"/>
</dbReference>
<feature type="binding site" evidence="12">
    <location>
        <position position="275"/>
    </location>
    <ligand>
        <name>[4Fe-4S] cluster</name>
        <dbReference type="ChEBI" id="CHEBI:49883"/>
        <label>2</label>
        <note>4Fe-4S-substrate</note>
    </ligand>
</feature>
<feature type="binding site" evidence="12">
    <location>
        <position position="261"/>
    </location>
    <ligand>
        <name>[4Fe-4S] cluster</name>
        <dbReference type="ChEBI" id="CHEBI:49883"/>
        <label>2</label>
        <note>4Fe-4S-substrate</note>
    </ligand>
</feature>
<dbReference type="CDD" id="cd01335">
    <property type="entry name" value="Radical_SAM"/>
    <property type="match status" value="1"/>
</dbReference>
<keyword evidence="2 12" id="KW-0004">4Fe-4S</keyword>
<evidence type="ECO:0000256" key="6">
    <source>
        <dbReference type="ARBA" id="ARBA00023004"/>
    </source>
</evidence>
<keyword evidence="8 12" id="KW-0342">GTP-binding</keyword>
<dbReference type="InterPro" id="IPR013785">
    <property type="entry name" value="Aldolase_TIM"/>
</dbReference>
<keyword evidence="6 12" id="KW-0408">Iron</keyword>
<dbReference type="PANTHER" id="PTHR22960:SF0">
    <property type="entry name" value="MOLYBDENUM COFACTOR BIOSYNTHESIS PROTEIN 1"/>
    <property type="match status" value="1"/>
</dbReference>
<feature type="domain" description="Radical SAM core" evidence="13">
    <location>
        <begin position="9"/>
        <end position="231"/>
    </location>
</feature>
<evidence type="ECO:0000256" key="12">
    <source>
        <dbReference type="HAMAP-Rule" id="MF_01225"/>
    </source>
</evidence>
<keyword evidence="9 12" id="KW-0501">Molybdenum cofactor biosynthesis</keyword>
<feature type="binding site" evidence="12">
    <location>
        <position position="29"/>
    </location>
    <ligand>
        <name>[4Fe-4S] cluster</name>
        <dbReference type="ChEBI" id="CHEBI:49883"/>
        <label>1</label>
        <note>4Fe-4S-S-AdoMet</note>
    </ligand>
</feature>
<dbReference type="EMBL" id="JBBPCO010000012">
    <property type="protein sequence ID" value="MEK8090415.1"/>
    <property type="molecule type" value="Genomic_DNA"/>
</dbReference>
<feature type="binding site" evidence="12">
    <location>
        <position position="72"/>
    </location>
    <ligand>
        <name>S-adenosyl-L-methionine</name>
        <dbReference type="ChEBI" id="CHEBI:59789"/>
    </ligand>
</feature>
<accession>A0ABU9DA61</accession>
<evidence type="ECO:0000256" key="4">
    <source>
        <dbReference type="ARBA" id="ARBA00022723"/>
    </source>
</evidence>
<dbReference type="NCBIfam" id="TIGR02666">
    <property type="entry name" value="moaA"/>
    <property type="match status" value="1"/>
</dbReference>
<comment type="similarity">
    <text evidence="12">Belongs to the radical SAM superfamily. MoaA family.</text>
</comment>
<feature type="binding site" evidence="12">
    <location>
        <position position="32"/>
    </location>
    <ligand>
        <name>[4Fe-4S] cluster</name>
        <dbReference type="ChEBI" id="CHEBI:49883"/>
        <label>1</label>
        <note>4Fe-4S-S-AdoMet</note>
    </ligand>
</feature>
<keyword evidence="15" id="KW-1185">Reference proteome</keyword>
<dbReference type="SMART" id="SM00729">
    <property type="entry name" value="Elp3"/>
    <property type="match status" value="1"/>
</dbReference>
<evidence type="ECO:0000313" key="15">
    <source>
        <dbReference type="Proteomes" id="UP001446205"/>
    </source>
</evidence>
<feature type="binding site" evidence="12">
    <location>
        <position position="31"/>
    </location>
    <ligand>
        <name>S-adenosyl-L-methionine</name>
        <dbReference type="ChEBI" id="CHEBI:59789"/>
    </ligand>
</feature>
<evidence type="ECO:0000256" key="1">
    <source>
        <dbReference type="ARBA" id="ARBA00012167"/>
    </source>
</evidence>
<keyword evidence="3 12" id="KW-0949">S-adenosyl-L-methionine</keyword>
<dbReference type="PROSITE" id="PS51918">
    <property type="entry name" value="RADICAL_SAM"/>
    <property type="match status" value="1"/>
</dbReference>
<evidence type="ECO:0000256" key="2">
    <source>
        <dbReference type="ARBA" id="ARBA00022485"/>
    </source>
</evidence>
<feature type="binding site" evidence="12">
    <location>
        <position position="25"/>
    </location>
    <ligand>
        <name>[4Fe-4S] cluster</name>
        <dbReference type="ChEBI" id="CHEBI:49883"/>
        <label>1</label>
        <note>4Fe-4S-S-AdoMet</note>
    </ligand>
</feature>
<dbReference type="HAMAP" id="MF_01225_B">
    <property type="entry name" value="MoaA_B"/>
    <property type="match status" value="1"/>
</dbReference>
<dbReference type="Gene3D" id="3.20.20.70">
    <property type="entry name" value="Aldolase class I"/>
    <property type="match status" value="1"/>
</dbReference>
<feature type="binding site" evidence="12">
    <location>
        <position position="98"/>
    </location>
    <ligand>
        <name>GTP</name>
        <dbReference type="ChEBI" id="CHEBI:37565"/>
    </ligand>
</feature>
<proteinExistence type="inferred from homology"/>
<keyword evidence="5 12" id="KW-0547">Nucleotide-binding</keyword>
<evidence type="ECO:0000256" key="3">
    <source>
        <dbReference type="ARBA" id="ARBA00022691"/>
    </source>
</evidence>
<feature type="binding site" evidence="12">
    <location>
        <position position="193"/>
    </location>
    <ligand>
        <name>S-adenosyl-L-methionine</name>
        <dbReference type="ChEBI" id="CHEBI:59789"/>
    </ligand>
</feature>
<comment type="function">
    <text evidence="12">Catalyzes the cyclization of GTP to (8S)-3',8-cyclo-7,8-dihydroguanosine 5'-triphosphate.</text>
</comment>
<dbReference type="InterPro" id="IPR040064">
    <property type="entry name" value="MoaA-like"/>
</dbReference>
<evidence type="ECO:0000259" key="13">
    <source>
        <dbReference type="PROSITE" id="PS51918"/>
    </source>
</evidence>
<dbReference type="SFLD" id="SFLDS00029">
    <property type="entry name" value="Radical_SAM"/>
    <property type="match status" value="1"/>
</dbReference>
<comment type="caution">
    <text evidence="14">The sequence shown here is derived from an EMBL/GenBank/DDBJ whole genome shotgun (WGS) entry which is preliminary data.</text>
</comment>
<evidence type="ECO:0000256" key="9">
    <source>
        <dbReference type="ARBA" id="ARBA00023150"/>
    </source>
</evidence>
<evidence type="ECO:0000256" key="5">
    <source>
        <dbReference type="ARBA" id="ARBA00022741"/>
    </source>
</evidence>
<dbReference type="SUPFAM" id="SSF102114">
    <property type="entry name" value="Radical SAM enzymes"/>
    <property type="match status" value="1"/>
</dbReference>
<protein>
    <recommendedName>
        <fullName evidence="1 12">GTP 3',8-cyclase</fullName>
        <ecNumber evidence="1 12">4.1.99.22</ecNumber>
    </recommendedName>
    <alternativeName>
        <fullName evidence="12">Molybdenum cofactor biosynthesis protein A</fullName>
    </alternativeName>
</protein>
<dbReference type="CDD" id="cd21117">
    <property type="entry name" value="Twitch_MoaA"/>
    <property type="match status" value="1"/>
</dbReference>
<dbReference type="Pfam" id="PF06463">
    <property type="entry name" value="Mob_synth_C"/>
    <property type="match status" value="1"/>
</dbReference>
<name>A0ABU9DA61_9PROT</name>
<keyword evidence="10 12" id="KW-0456">Lyase</keyword>
<comment type="catalytic activity">
    <reaction evidence="11 12">
        <text>GTP + AH2 + S-adenosyl-L-methionine = (8S)-3',8-cyclo-7,8-dihydroguanosine 5'-triphosphate + 5'-deoxyadenosine + L-methionine + A + H(+)</text>
        <dbReference type="Rhea" id="RHEA:49576"/>
        <dbReference type="ChEBI" id="CHEBI:13193"/>
        <dbReference type="ChEBI" id="CHEBI:15378"/>
        <dbReference type="ChEBI" id="CHEBI:17319"/>
        <dbReference type="ChEBI" id="CHEBI:17499"/>
        <dbReference type="ChEBI" id="CHEBI:37565"/>
        <dbReference type="ChEBI" id="CHEBI:57844"/>
        <dbReference type="ChEBI" id="CHEBI:59789"/>
        <dbReference type="ChEBI" id="CHEBI:131766"/>
        <dbReference type="EC" id="4.1.99.22"/>
    </reaction>
</comment>
<comment type="cofactor">
    <cofactor evidence="12">
        <name>[4Fe-4S] cluster</name>
        <dbReference type="ChEBI" id="CHEBI:49883"/>
    </cofactor>
    <text evidence="12">Binds 2 [4Fe-4S] clusters. Binds 1 [4Fe-4S] cluster coordinated with 3 cysteines and an exchangeable S-adenosyl-L-methionine and 1 [4Fe-4S] cluster coordinated with 3 cysteines and the GTP-derived substrate.</text>
</comment>
<dbReference type="InterPro" id="IPR058240">
    <property type="entry name" value="rSAM_sf"/>
</dbReference>
<comment type="subunit">
    <text evidence="12">Monomer and homodimer.</text>
</comment>
<feature type="binding site" evidence="12">
    <location>
        <position position="258"/>
    </location>
    <ligand>
        <name>[4Fe-4S] cluster</name>
        <dbReference type="ChEBI" id="CHEBI:49883"/>
        <label>2</label>
        <note>4Fe-4S-substrate</note>
    </ligand>
</feature>
<dbReference type="SFLD" id="SFLDG01386">
    <property type="entry name" value="main_SPASM_domain-containing"/>
    <property type="match status" value="1"/>
</dbReference>
<dbReference type="RefSeq" id="WP_341371472.1">
    <property type="nucleotide sequence ID" value="NZ_JBBPCO010000012.1"/>
</dbReference>
<feature type="binding site" evidence="12">
    <location>
        <position position="68"/>
    </location>
    <ligand>
        <name>GTP</name>
        <dbReference type="ChEBI" id="CHEBI:37565"/>
    </ligand>
</feature>
<dbReference type="SFLD" id="SFLDG01067">
    <property type="entry name" value="SPASM/twitch_domain_containing"/>
    <property type="match status" value="1"/>
</dbReference>
<feature type="binding site" evidence="12">
    <location>
        <begin position="263"/>
        <end position="265"/>
    </location>
    <ligand>
        <name>GTP</name>
        <dbReference type="ChEBI" id="CHEBI:37565"/>
    </ligand>
</feature>
<sequence>MHTPFLSDRFGRRINYVRISITEHCNFRCVYCSPAEGTPYFDREDHLKAAEYDRLLQIFARLGVQHVRLTGGEPLIHPGLLDRVRCAKRAGIPKVSLSTNGYLLDRLAGALAEAGVARINVSLDSLEADRFNRITRGGKLGRVLAGLDAARQAGIPSIKLNVVLQGQDSLDELPDLVEYARQHRFDIQFIETMPLGMAGTAILASDYVSVAAAKQRLERHWRLEPVQSPGDQGPARAHRLEGSDIRVGFISPISENFCSTCNRVRLTAAGRLVFCLGQEAGLDLLPLLRQDPDDAAIASMIRERVWFEKPERHFFNEDQSRSARVYMMRLGG</sequence>
<feature type="binding site" evidence="12">
    <location>
        <position position="159"/>
    </location>
    <ligand>
        <name>GTP</name>
        <dbReference type="ChEBI" id="CHEBI:37565"/>
    </ligand>
</feature>
<evidence type="ECO:0000256" key="8">
    <source>
        <dbReference type="ARBA" id="ARBA00023134"/>
    </source>
</evidence>
<gene>
    <name evidence="12 14" type="primary">moaA</name>
    <name evidence="14" type="ORF">WOB96_11665</name>
</gene>